<feature type="domain" description="Cupin type-2" evidence="4">
    <location>
        <begin position="323"/>
        <end position="386"/>
    </location>
</feature>
<feature type="signal peptide" evidence="3">
    <location>
        <begin position="1"/>
        <end position="35"/>
    </location>
</feature>
<dbReference type="PANTHER" id="PTHR43695:SF1">
    <property type="entry name" value="RHAMNOGALACTURONAN ACETYLESTERASE"/>
    <property type="match status" value="1"/>
</dbReference>
<dbReference type="Proteomes" id="UP000241074">
    <property type="component" value="Chromosome"/>
</dbReference>
<proteinExistence type="inferred from homology"/>
<evidence type="ECO:0000256" key="3">
    <source>
        <dbReference type="SAM" id="SignalP"/>
    </source>
</evidence>
<dbReference type="GO" id="GO:0016788">
    <property type="term" value="F:hydrolase activity, acting on ester bonds"/>
    <property type="evidence" value="ECO:0007669"/>
    <property type="project" value="UniProtKB-ARBA"/>
</dbReference>
<keyword evidence="7" id="KW-1185">Reference proteome</keyword>
<dbReference type="InterPro" id="IPR013096">
    <property type="entry name" value="Cupin_2"/>
</dbReference>
<accession>A0A2P1PLV7</accession>
<organism evidence="6 7">
    <name type="scientific">Ahniella affigens</name>
    <dbReference type="NCBI Taxonomy" id="2021234"/>
    <lineage>
        <taxon>Bacteria</taxon>
        <taxon>Pseudomonadati</taxon>
        <taxon>Pseudomonadota</taxon>
        <taxon>Gammaproteobacteria</taxon>
        <taxon>Lysobacterales</taxon>
        <taxon>Rhodanobacteraceae</taxon>
        <taxon>Ahniella</taxon>
    </lineage>
</organism>
<dbReference type="Gene3D" id="2.60.120.10">
    <property type="entry name" value="Jelly Rolls"/>
    <property type="match status" value="1"/>
</dbReference>
<reference evidence="6 7" key="1">
    <citation type="submission" date="2018-03" db="EMBL/GenBank/DDBJ databases">
        <title>Ahniella affigens gen. nov., sp. nov., a gammaproteobacterium isolated from sandy soil near a stream.</title>
        <authorList>
            <person name="Ko Y."/>
            <person name="Kim J.-H."/>
        </authorList>
    </citation>
    <scope>NUCLEOTIDE SEQUENCE [LARGE SCALE GENOMIC DNA]</scope>
    <source>
        <strain evidence="6 7">D13</strain>
    </source>
</reference>
<dbReference type="KEGG" id="xba:C7S18_00805"/>
<feature type="domain" description="SGNH hydrolase-type esterase" evidence="5">
    <location>
        <begin position="47"/>
        <end position="233"/>
    </location>
</feature>
<dbReference type="PANTHER" id="PTHR43695">
    <property type="entry name" value="PUTATIVE (AFU_ORTHOLOGUE AFUA_2G17250)-RELATED"/>
    <property type="match status" value="1"/>
</dbReference>
<dbReference type="InterPro" id="IPR037459">
    <property type="entry name" value="RhgT-like"/>
</dbReference>
<protein>
    <submittedName>
        <fullName evidence="6">Rhamnogalacturonan acetylesterase</fullName>
    </submittedName>
</protein>
<evidence type="ECO:0000259" key="4">
    <source>
        <dbReference type="Pfam" id="PF07883"/>
    </source>
</evidence>
<evidence type="ECO:0000259" key="5">
    <source>
        <dbReference type="Pfam" id="PF13472"/>
    </source>
</evidence>
<dbReference type="SUPFAM" id="SSF52266">
    <property type="entry name" value="SGNH hydrolase"/>
    <property type="match status" value="1"/>
</dbReference>
<dbReference type="RefSeq" id="WP_106889755.1">
    <property type="nucleotide sequence ID" value="NZ_CP027860.1"/>
</dbReference>
<evidence type="ECO:0000313" key="6">
    <source>
        <dbReference type="EMBL" id="AVP95826.1"/>
    </source>
</evidence>
<dbReference type="InterPro" id="IPR036514">
    <property type="entry name" value="SGNH_hydro_sf"/>
</dbReference>
<dbReference type="Gene3D" id="3.40.50.1110">
    <property type="entry name" value="SGNH hydrolase"/>
    <property type="match status" value="1"/>
</dbReference>
<dbReference type="SUPFAM" id="SSF51182">
    <property type="entry name" value="RmlC-like cupins"/>
    <property type="match status" value="1"/>
</dbReference>
<name>A0A2P1PLV7_9GAMM</name>
<reference evidence="6 7" key="2">
    <citation type="submission" date="2018-03" db="EMBL/GenBank/DDBJ databases">
        <authorList>
            <person name="Keele B.F."/>
        </authorList>
    </citation>
    <scope>NUCLEOTIDE SEQUENCE [LARGE SCALE GENOMIC DNA]</scope>
    <source>
        <strain evidence="6 7">D13</strain>
    </source>
</reference>
<dbReference type="Pfam" id="PF07883">
    <property type="entry name" value="Cupin_2"/>
    <property type="match status" value="1"/>
</dbReference>
<keyword evidence="3" id="KW-0732">Signal</keyword>
<dbReference type="InterPro" id="IPR013830">
    <property type="entry name" value="SGNH_hydro"/>
</dbReference>
<dbReference type="Pfam" id="PF13472">
    <property type="entry name" value="Lipase_GDSL_2"/>
    <property type="match status" value="1"/>
</dbReference>
<dbReference type="InterPro" id="IPR011051">
    <property type="entry name" value="RmlC_Cupin_sf"/>
</dbReference>
<gene>
    <name evidence="6" type="ORF">C7S18_00805</name>
</gene>
<comment type="similarity">
    <text evidence="1">Belongs to the 'GDSL' lipolytic enzyme family.</text>
</comment>
<sequence>MQTPRRTNLHRISCGVFGRLALLVGLSTSIQPCLANTDRPERIVIAGDSTASTYEQSRHPRMGWGQVLDRFLVPEITVLNRAVSGRSTKSYVDLGHFAPLAAELKPGDVLLIQFGHNDAKADDPIRYADPEQAYPAGLMRFVDAARQAGAMPVLLTPVTRRYFDANGKLTDSHTPYANAVRKLAAAEHLPLLDLTNLSMDYVAALGPEASKAYFMHDPALGLVDDTHFTERGALAMACLVSGGLIELGVLSKADTIRDTDCALPDNVAARFAGQQHASLIEHQDRIITMQPGPHGGQGLTLASPFFQSAPNLDLAFRRRVLRDGASIGLHAHGRDEIYYVLSGRGELTLDGKLHTLVPGSAVLTRDGSTHSLRQIGAEELAILIVYKKDPPTP</sequence>
<dbReference type="EMBL" id="CP027860">
    <property type="protein sequence ID" value="AVP95826.1"/>
    <property type="molecule type" value="Genomic_DNA"/>
</dbReference>
<evidence type="ECO:0000256" key="1">
    <source>
        <dbReference type="ARBA" id="ARBA00008668"/>
    </source>
</evidence>
<dbReference type="InterPro" id="IPR014710">
    <property type="entry name" value="RmlC-like_jellyroll"/>
</dbReference>
<dbReference type="OrthoDB" id="116921at2"/>
<keyword evidence="2" id="KW-0378">Hydrolase</keyword>
<dbReference type="AlphaFoldDB" id="A0A2P1PLV7"/>
<dbReference type="CDD" id="cd01821">
    <property type="entry name" value="Rhamnogalacturan_acetylesterase_like"/>
    <property type="match status" value="1"/>
</dbReference>
<evidence type="ECO:0000313" key="7">
    <source>
        <dbReference type="Proteomes" id="UP000241074"/>
    </source>
</evidence>
<feature type="chain" id="PRO_5015111030" evidence="3">
    <location>
        <begin position="36"/>
        <end position="393"/>
    </location>
</feature>
<evidence type="ECO:0000256" key="2">
    <source>
        <dbReference type="ARBA" id="ARBA00022801"/>
    </source>
</evidence>